<keyword evidence="2" id="KW-1185">Reference proteome</keyword>
<sequence length="102" mass="10871">MFVGFLDTKRGMADALSTLIDGSDDLYTETHARLSAPISALVAGATDGTGARIDVKPLDLLRALTGIASIRPDPDWKDSALGLIDLLTPQVAKRDDGQNRSY</sequence>
<dbReference type="Proteomes" id="UP000239434">
    <property type="component" value="Unassembled WGS sequence"/>
</dbReference>
<evidence type="ECO:0000313" key="2">
    <source>
        <dbReference type="Proteomes" id="UP000239434"/>
    </source>
</evidence>
<evidence type="ECO:0000313" key="1">
    <source>
        <dbReference type="EMBL" id="PRD40782.1"/>
    </source>
</evidence>
<organism evidence="1 2">
    <name type="scientific">Phyllobacterium phragmitis</name>
    <dbReference type="NCBI Taxonomy" id="2670329"/>
    <lineage>
        <taxon>Bacteria</taxon>
        <taxon>Pseudomonadati</taxon>
        <taxon>Pseudomonadota</taxon>
        <taxon>Alphaproteobacteria</taxon>
        <taxon>Hyphomicrobiales</taxon>
        <taxon>Phyllobacteriaceae</taxon>
        <taxon>Phyllobacterium</taxon>
    </lineage>
</organism>
<gene>
    <name evidence="1" type="ORF">C5748_24880</name>
</gene>
<accession>A0A2S9IJV5</accession>
<dbReference type="AlphaFoldDB" id="A0A2S9IJV5"/>
<reference evidence="1 2" key="1">
    <citation type="submission" date="2018-02" db="EMBL/GenBank/DDBJ databases">
        <title>The draft genome of Phyllobacterium sp. 1N-3.</title>
        <authorList>
            <person name="Liu L."/>
            <person name="Li L."/>
            <person name="Zhang X."/>
            <person name="Wang T."/>
            <person name="Liang L."/>
        </authorList>
    </citation>
    <scope>NUCLEOTIDE SEQUENCE [LARGE SCALE GENOMIC DNA]</scope>
    <source>
        <strain evidence="1 2">1N-3</strain>
    </source>
</reference>
<dbReference type="Gene3D" id="1.10.357.10">
    <property type="entry name" value="Tetracycline Repressor, domain 2"/>
    <property type="match status" value="1"/>
</dbReference>
<dbReference type="EMBL" id="PVBR01000030">
    <property type="protein sequence ID" value="PRD40782.1"/>
    <property type="molecule type" value="Genomic_DNA"/>
</dbReference>
<proteinExistence type="predicted"/>
<protein>
    <submittedName>
        <fullName evidence="1">Uncharacterized protein</fullName>
    </submittedName>
</protein>
<comment type="caution">
    <text evidence="1">The sequence shown here is derived from an EMBL/GenBank/DDBJ whole genome shotgun (WGS) entry which is preliminary data.</text>
</comment>
<name>A0A2S9IJV5_9HYPH</name>